<dbReference type="Proteomes" id="UP000600865">
    <property type="component" value="Unassembled WGS sequence"/>
</dbReference>
<keyword evidence="2" id="KW-0560">Oxidoreductase</keyword>
<gene>
    <name evidence="3" type="ORF">GCM10011309_08690</name>
</gene>
<sequence>MGRSVLITGAGARVGAHLAQGLAADGWHICIHYLRSETRAQALADQITAAGGTASTVKANLSVPQEINSLIERCERPLDALINNASTFAPDTAQNFTTATWDYHRAVNLDAPLRLSADFAAQAKAGSSIINMIDQRVLKPNPQFFTYSLAKAGLYWATKTMAQSFAPHVRVNGIGPGPTLENTEQAAGEFSAEAKATLLGEGSPPDTILHSVRYLLSAEAVTGQMIAVDGGQHLVWQTPDLAFGGAL</sequence>
<comment type="caution">
    <text evidence="3">The sequence shown here is derived from an EMBL/GenBank/DDBJ whole genome shotgun (WGS) entry which is preliminary data.</text>
</comment>
<proteinExistence type="inferred from homology"/>
<dbReference type="SUPFAM" id="SSF51735">
    <property type="entry name" value="NAD(P)-binding Rossmann-fold domains"/>
    <property type="match status" value="1"/>
</dbReference>
<accession>A0A918NEE0</accession>
<dbReference type="GO" id="GO:0016491">
    <property type="term" value="F:oxidoreductase activity"/>
    <property type="evidence" value="ECO:0007669"/>
    <property type="project" value="UniProtKB-KW"/>
</dbReference>
<evidence type="ECO:0000256" key="1">
    <source>
        <dbReference type="ARBA" id="ARBA00006484"/>
    </source>
</evidence>
<organism evidence="3 4">
    <name type="scientific">Litorimonas cladophorae</name>
    <dbReference type="NCBI Taxonomy" id="1220491"/>
    <lineage>
        <taxon>Bacteria</taxon>
        <taxon>Pseudomonadati</taxon>
        <taxon>Pseudomonadota</taxon>
        <taxon>Alphaproteobacteria</taxon>
        <taxon>Maricaulales</taxon>
        <taxon>Robiginitomaculaceae</taxon>
    </lineage>
</organism>
<keyword evidence="4" id="KW-1185">Reference proteome</keyword>
<reference evidence="3 4" key="1">
    <citation type="journal article" date="2014" name="Int. J. Syst. Evol. Microbiol.">
        <title>Complete genome sequence of Corynebacterium casei LMG S-19264T (=DSM 44701T), isolated from a smear-ripened cheese.</title>
        <authorList>
            <consortium name="US DOE Joint Genome Institute (JGI-PGF)"/>
            <person name="Walter F."/>
            <person name="Albersmeier A."/>
            <person name="Kalinowski J."/>
            <person name="Ruckert C."/>
        </authorList>
    </citation>
    <scope>NUCLEOTIDE SEQUENCE [LARGE SCALE GENOMIC DNA]</scope>
    <source>
        <strain evidence="3 4">KCTC 23968</strain>
    </source>
</reference>
<protein>
    <submittedName>
        <fullName evidence="3">Short chain dehydrogenase</fullName>
    </submittedName>
</protein>
<dbReference type="Pfam" id="PF00106">
    <property type="entry name" value="adh_short"/>
    <property type="match status" value="1"/>
</dbReference>
<evidence type="ECO:0000256" key="2">
    <source>
        <dbReference type="ARBA" id="ARBA00023002"/>
    </source>
</evidence>
<dbReference type="InterPro" id="IPR036291">
    <property type="entry name" value="NAD(P)-bd_dom_sf"/>
</dbReference>
<evidence type="ECO:0000313" key="4">
    <source>
        <dbReference type="Proteomes" id="UP000600865"/>
    </source>
</evidence>
<dbReference type="RefSeq" id="WP_189581785.1">
    <property type="nucleotide sequence ID" value="NZ_BMYV01000001.1"/>
</dbReference>
<name>A0A918NEE0_9PROT</name>
<dbReference type="AlphaFoldDB" id="A0A918NEE0"/>
<comment type="similarity">
    <text evidence="1">Belongs to the short-chain dehydrogenases/reductases (SDR) family.</text>
</comment>
<dbReference type="InterPro" id="IPR002347">
    <property type="entry name" value="SDR_fam"/>
</dbReference>
<dbReference type="Gene3D" id="3.40.50.720">
    <property type="entry name" value="NAD(P)-binding Rossmann-like Domain"/>
    <property type="match status" value="1"/>
</dbReference>
<dbReference type="PANTHER" id="PTHR43639">
    <property type="entry name" value="OXIDOREDUCTASE, SHORT-CHAIN DEHYDROGENASE/REDUCTASE FAMILY (AFU_ORTHOLOGUE AFUA_5G02870)"/>
    <property type="match status" value="1"/>
</dbReference>
<dbReference type="PANTHER" id="PTHR43639:SF1">
    <property type="entry name" value="SHORT-CHAIN DEHYDROGENASE_REDUCTASE FAMILY PROTEIN"/>
    <property type="match status" value="1"/>
</dbReference>
<dbReference type="NCBIfam" id="NF006597">
    <property type="entry name" value="PRK09134.1"/>
    <property type="match status" value="1"/>
</dbReference>
<evidence type="ECO:0000313" key="3">
    <source>
        <dbReference type="EMBL" id="GGX61112.1"/>
    </source>
</evidence>
<dbReference type="EMBL" id="BMYV01000001">
    <property type="protein sequence ID" value="GGX61112.1"/>
    <property type="molecule type" value="Genomic_DNA"/>
</dbReference>
<dbReference type="PRINTS" id="PR00081">
    <property type="entry name" value="GDHRDH"/>
</dbReference>